<dbReference type="SUPFAM" id="SSF54373">
    <property type="entry name" value="FAD-linked reductases, C-terminal domain"/>
    <property type="match status" value="1"/>
</dbReference>
<dbReference type="InterPro" id="IPR023493">
    <property type="entry name" value="Me_Trp_Oxase_MTOX"/>
</dbReference>
<dbReference type="SUPFAM" id="SSF51905">
    <property type="entry name" value="FAD/NAD(P)-binding domain"/>
    <property type="match status" value="1"/>
</dbReference>
<evidence type="ECO:0000256" key="4">
    <source>
        <dbReference type="HAMAP-Rule" id="MF_00515"/>
    </source>
</evidence>
<organism evidence="6 7">
    <name type="scientific">Shimwellia blattae (strain ATCC 29907 / DSM 4481 / JCM 1650 / NBRC 105725 / CDC 9005-74)</name>
    <name type="common">Escherichia blattae</name>
    <dbReference type="NCBI Taxonomy" id="630626"/>
    <lineage>
        <taxon>Bacteria</taxon>
        <taxon>Pseudomonadati</taxon>
        <taxon>Pseudomonadota</taxon>
        <taxon>Gammaproteobacteria</taxon>
        <taxon>Enterobacterales</taxon>
        <taxon>Enterobacteriaceae</taxon>
        <taxon>Shimwellia</taxon>
    </lineage>
</organism>
<dbReference type="EMBL" id="CP001560">
    <property type="protein sequence ID" value="AFJ47521.1"/>
    <property type="molecule type" value="Genomic_DNA"/>
</dbReference>
<dbReference type="InterPro" id="IPR006076">
    <property type="entry name" value="FAD-dep_OxRdtase"/>
</dbReference>
<comment type="subunit">
    <text evidence="4">Monomer.</text>
</comment>
<feature type="binding site" evidence="4">
    <location>
        <begin position="4"/>
        <end position="34"/>
    </location>
    <ligand>
        <name>FAD</name>
        <dbReference type="ChEBI" id="CHEBI:57692"/>
    </ligand>
</feature>
<dbReference type="NCBIfam" id="NF008425">
    <property type="entry name" value="PRK11259.1"/>
    <property type="match status" value="1"/>
</dbReference>
<evidence type="ECO:0000256" key="3">
    <source>
        <dbReference type="ARBA" id="ARBA00023002"/>
    </source>
</evidence>
<feature type="domain" description="FAD dependent oxidoreductase" evidence="5">
    <location>
        <begin position="4"/>
        <end position="350"/>
    </location>
</feature>
<dbReference type="RefSeq" id="WP_002440203.1">
    <property type="nucleotide sequence ID" value="NC_017910.1"/>
</dbReference>
<comment type="cofactor">
    <cofactor evidence="4">
        <name>FAD</name>
        <dbReference type="ChEBI" id="CHEBI:57692"/>
    </cofactor>
    <text evidence="4">Binds 1 FAD per subunit.</text>
</comment>
<keyword evidence="1 4" id="KW-0285">Flavoprotein</keyword>
<dbReference type="eggNOG" id="COG0665">
    <property type="taxonomic scope" value="Bacteria"/>
</dbReference>
<dbReference type="PATRIC" id="fig|630626.3.peg.2355"/>
<reference evidence="6 7" key="1">
    <citation type="journal article" date="2012" name="J. Bacteriol.">
        <title>Complete genome sequence of the B12-producing Shimwellia blattae strain DSM 4481, isolated from a cockroach.</title>
        <authorList>
            <person name="Brzuszkiewicz E."/>
            <person name="Waschkowitz T."/>
            <person name="Wiezer A."/>
            <person name="Daniel R."/>
        </authorList>
    </citation>
    <scope>NUCLEOTIDE SEQUENCE [LARGE SCALE GENOMIC DNA]</scope>
    <source>
        <strain evidence="7">ATCC 29907 / DSM 4481 / JCM 1650 / NBRC 105725 / CDC 9005-74</strain>
    </source>
</reference>
<name>I2BAG7_SHIBC</name>
<accession>K6VDG5</accession>
<dbReference type="GO" id="GO:0050660">
    <property type="term" value="F:flavin adenine dinucleotide binding"/>
    <property type="evidence" value="ECO:0007669"/>
    <property type="project" value="InterPro"/>
</dbReference>
<feature type="modified residue" description="S-8alpha-FAD cysteine" evidence="4">
    <location>
        <position position="307"/>
    </location>
</feature>
<dbReference type="GO" id="GO:0050131">
    <property type="term" value="F:N-methyl-L-amino-acid oxidase activity"/>
    <property type="evidence" value="ECO:0007669"/>
    <property type="project" value="InterPro"/>
</dbReference>
<evidence type="ECO:0000313" key="7">
    <source>
        <dbReference type="Proteomes" id="UP000001955"/>
    </source>
</evidence>
<proteinExistence type="inferred from homology"/>
<dbReference type="AlphaFoldDB" id="I2BAG7"/>
<sequence length="376" mass="40711">MEYDFIVVGSGSVGAAAGYYATRAGLRVLMIDAAHPPHKQGSHHGTTRLMRHAYGEGEYYVPLVLRAQQLWRELQAHCSEPVFDKTGVLNLGPADSSFLATVAHSASRWSLPLERLDAAQLRQRWGQISVPDNYIGLYEPDAGVLYSEKAVETWIRLAREAGCAQLFNCPVSAINTGDGGVAVTTPEGEYRARKLLLSAGTWVKTLYPRLPVTPVRKVFAWYQGDGRFATTNHFPAFTAELPDGSQFYGFPAENDALKTGKHNGGQVISRPEQRVPFGQHPGDGAEAFPLLRQILPGIGGCLFGEACTYDNTPDGNFIVDTLPGIPEAMVITGLSGHGFKFASVLGEIACQFACGQPSGFDLAPFRLDRPALRAAC</sequence>
<dbReference type="KEGG" id="ebt:EBL_c24320"/>
<dbReference type="PANTHER" id="PTHR10961">
    <property type="entry name" value="PEROXISOMAL SARCOSINE OXIDASE"/>
    <property type="match status" value="1"/>
</dbReference>
<evidence type="ECO:0000313" key="6">
    <source>
        <dbReference type="EMBL" id="AFJ47521.1"/>
    </source>
</evidence>
<accession>I2BAG7</accession>
<dbReference type="HOGENOM" id="CLU_007884_2_1_6"/>
<dbReference type="EC" id="1.5.3.-" evidence="4"/>
<dbReference type="PANTHER" id="PTHR10961:SF7">
    <property type="entry name" value="FAD DEPENDENT OXIDOREDUCTASE DOMAIN-CONTAINING PROTEIN"/>
    <property type="match status" value="1"/>
</dbReference>
<evidence type="ECO:0000259" key="5">
    <source>
        <dbReference type="Pfam" id="PF01266"/>
    </source>
</evidence>
<comment type="function">
    <text evidence="4">Catalyzes the oxidative demethylation of N-methyl-L-tryptophan.</text>
</comment>
<keyword evidence="3 4" id="KW-0560">Oxidoreductase</keyword>
<dbReference type="InterPro" id="IPR036188">
    <property type="entry name" value="FAD/NAD-bd_sf"/>
</dbReference>
<comment type="catalytic activity">
    <reaction evidence="4">
        <text>N(alpha)-methyl-L-tryptophan + O2 + H2O = L-tryptophan + formaldehyde + H2O2</text>
        <dbReference type="Rhea" id="RHEA:28006"/>
        <dbReference type="ChEBI" id="CHEBI:15377"/>
        <dbReference type="ChEBI" id="CHEBI:15379"/>
        <dbReference type="ChEBI" id="CHEBI:16240"/>
        <dbReference type="ChEBI" id="CHEBI:16842"/>
        <dbReference type="ChEBI" id="CHEBI:57283"/>
        <dbReference type="ChEBI" id="CHEBI:57912"/>
    </reaction>
</comment>
<dbReference type="OrthoDB" id="9806257at2"/>
<dbReference type="GO" id="GO:0008115">
    <property type="term" value="F:sarcosine oxidase activity"/>
    <property type="evidence" value="ECO:0007669"/>
    <property type="project" value="TreeGrafter"/>
</dbReference>
<dbReference type="Pfam" id="PF01266">
    <property type="entry name" value="DAO"/>
    <property type="match status" value="1"/>
</dbReference>
<gene>
    <name evidence="4 6" type="primary">solA</name>
    <name evidence="6" type="ordered locus">EBL_c24320</name>
</gene>
<evidence type="ECO:0000256" key="2">
    <source>
        <dbReference type="ARBA" id="ARBA00022827"/>
    </source>
</evidence>
<protein>
    <recommendedName>
        <fullName evidence="4">N-methyl-L-tryptophan oxidase</fullName>
        <shortName evidence="4">MTOX</shortName>
        <ecNumber evidence="4">1.5.3.-</ecNumber>
    </recommendedName>
</protein>
<dbReference type="HAMAP" id="MF_00515">
    <property type="entry name" value="MTOX"/>
    <property type="match status" value="1"/>
</dbReference>
<keyword evidence="2 4" id="KW-0274">FAD</keyword>
<dbReference type="STRING" id="630626.EBL_c24320"/>
<dbReference type="Gene3D" id="3.50.50.60">
    <property type="entry name" value="FAD/NAD(P)-binding domain"/>
    <property type="match status" value="1"/>
</dbReference>
<dbReference type="InterPro" id="IPR045170">
    <property type="entry name" value="MTOX"/>
</dbReference>
<evidence type="ECO:0000256" key="1">
    <source>
        <dbReference type="ARBA" id="ARBA00022630"/>
    </source>
</evidence>
<keyword evidence="7" id="KW-1185">Reference proteome</keyword>
<comment type="similarity">
    <text evidence="4">Belongs to the MSOX/MTOX family. MTOX subfamily.</text>
</comment>
<dbReference type="Proteomes" id="UP000001955">
    <property type="component" value="Chromosome"/>
</dbReference>
<dbReference type="GO" id="GO:0005829">
    <property type="term" value="C:cytosol"/>
    <property type="evidence" value="ECO:0007669"/>
    <property type="project" value="TreeGrafter"/>
</dbReference>
<dbReference type="Gene3D" id="3.30.9.10">
    <property type="entry name" value="D-Amino Acid Oxidase, subunit A, domain 2"/>
    <property type="match status" value="1"/>
</dbReference>